<dbReference type="AlphaFoldDB" id="A0A4S2MAD1"/>
<evidence type="ECO:0000313" key="3">
    <source>
        <dbReference type="Proteomes" id="UP000308267"/>
    </source>
</evidence>
<comment type="caution">
    <text evidence="2">The sequence shown here is derived from an EMBL/GenBank/DDBJ whole genome shotgun (WGS) entry which is preliminary data.</text>
</comment>
<feature type="transmembrane region" description="Helical" evidence="1">
    <location>
        <begin position="50"/>
        <end position="70"/>
    </location>
</feature>
<keyword evidence="3" id="KW-1185">Reference proteome</keyword>
<dbReference type="EMBL" id="SJOL01004888">
    <property type="protein sequence ID" value="TGZ71077.1"/>
    <property type="molecule type" value="Genomic_DNA"/>
</dbReference>
<keyword evidence="1" id="KW-0472">Membrane</keyword>
<evidence type="ECO:0000313" key="2">
    <source>
        <dbReference type="EMBL" id="TGZ71077.1"/>
    </source>
</evidence>
<proteinExistence type="predicted"/>
<evidence type="ECO:0000256" key="1">
    <source>
        <dbReference type="SAM" id="Phobius"/>
    </source>
</evidence>
<dbReference type="Proteomes" id="UP000308267">
    <property type="component" value="Unassembled WGS sequence"/>
</dbReference>
<keyword evidence="1" id="KW-1133">Transmembrane helix</keyword>
<accession>A0A4S2MAD1</accession>
<protein>
    <submittedName>
        <fullName evidence="2">Uncharacterized protein</fullName>
    </submittedName>
</protein>
<reference evidence="2 3" key="1">
    <citation type="journal article" date="2019" name="BMC Genomics">
        <title>New insights from Opisthorchis felineus genome: update on genomics of the epidemiologically important liver flukes.</title>
        <authorList>
            <person name="Ershov N.I."/>
            <person name="Mordvinov V.A."/>
            <person name="Prokhortchouk E.B."/>
            <person name="Pakharukova M.Y."/>
            <person name="Gunbin K.V."/>
            <person name="Ustyantsev K."/>
            <person name="Genaev M.A."/>
            <person name="Blinov A.G."/>
            <person name="Mazur A."/>
            <person name="Boulygina E."/>
            <person name="Tsygankova S."/>
            <person name="Khrameeva E."/>
            <person name="Chekanov N."/>
            <person name="Fan G."/>
            <person name="Xiao A."/>
            <person name="Zhang H."/>
            <person name="Xu X."/>
            <person name="Yang H."/>
            <person name="Solovyev V."/>
            <person name="Lee S.M."/>
            <person name="Liu X."/>
            <person name="Afonnikov D.A."/>
            <person name="Skryabin K.G."/>
        </authorList>
    </citation>
    <scope>NUCLEOTIDE SEQUENCE [LARGE SCALE GENOMIC DNA]</scope>
    <source>
        <strain evidence="2">AK-0245</strain>
        <tissue evidence="2">Whole organism</tissue>
    </source>
</reference>
<keyword evidence="1" id="KW-0812">Transmembrane</keyword>
<sequence>MCFHLPALLKLSEHKTPICLFRVSSSLQYGQSYLLSEKDLFSAVKFFGPHLGGIILPIVFGTPVIQLRIFKRHLRPRMIRGSCFIRSCYRILFPLNHLSAVQFDCNFR</sequence>
<organism evidence="2 3">
    <name type="scientific">Opisthorchis felineus</name>
    <dbReference type="NCBI Taxonomy" id="147828"/>
    <lineage>
        <taxon>Eukaryota</taxon>
        <taxon>Metazoa</taxon>
        <taxon>Spiralia</taxon>
        <taxon>Lophotrochozoa</taxon>
        <taxon>Platyhelminthes</taxon>
        <taxon>Trematoda</taxon>
        <taxon>Digenea</taxon>
        <taxon>Opisthorchiida</taxon>
        <taxon>Opisthorchiata</taxon>
        <taxon>Opisthorchiidae</taxon>
        <taxon>Opisthorchis</taxon>
    </lineage>
</organism>
<name>A0A4S2MAD1_OPIFE</name>
<gene>
    <name evidence="2" type="ORF">CRM22_002838</name>
</gene>